<protein>
    <recommendedName>
        <fullName evidence="1">WYL domain-containing protein</fullName>
    </recommendedName>
</protein>
<dbReference type="InterPro" id="IPR051534">
    <property type="entry name" value="CBASS_pafABC_assoc_protein"/>
</dbReference>
<dbReference type="AlphaFoldDB" id="H3KDU9"/>
<dbReference type="RefSeq" id="WP_008541650.1">
    <property type="nucleotide sequence ID" value="NZ_JH604931.1"/>
</dbReference>
<dbReference type="STRING" id="762967.HMPREF9440_00910"/>
<dbReference type="Proteomes" id="UP000004956">
    <property type="component" value="Unassembled WGS sequence"/>
</dbReference>
<dbReference type="PANTHER" id="PTHR34580">
    <property type="match status" value="1"/>
</dbReference>
<proteinExistence type="predicted"/>
<evidence type="ECO:0000259" key="1">
    <source>
        <dbReference type="Pfam" id="PF13280"/>
    </source>
</evidence>
<dbReference type="PATRIC" id="fig|762967.3.peg.725"/>
<feature type="domain" description="WYL" evidence="1">
    <location>
        <begin position="160"/>
        <end position="227"/>
    </location>
</feature>
<dbReference type="EMBL" id="AFBQ01000124">
    <property type="protein sequence ID" value="EHY31702.1"/>
    <property type="molecule type" value="Genomic_DNA"/>
</dbReference>
<dbReference type="PROSITE" id="PS52050">
    <property type="entry name" value="WYL"/>
    <property type="match status" value="1"/>
</dbReference>
<dbReference type="InterPro" id="IPR026881">
    <property type="entry name" value="WYL_dom"/>
</dbReference>
<reference evidence="2 3" key="1">
    <citation type="submission" date="2011-11" db="EMBL/GenBank/DDBJ databases">
        <authorList>
            <person name="Weinstock G."/>
            <person name="Sodergren E."/>
            <person name="Clifton S."/>
            <person name="Fulton L."/>
            <person name="Fulton B."/>
            <person name="Courtney L."/>
            <person name="Fronick C."/>
            <person name="Harrison M."/>
            <person name="Strong C."/>
            <person name="Farmer C."/>
            <person name="Delahaunty K."/>
            <person name="Markovic C."/>
            <person name="Hall O."/>
            <person name="Minx P."/>
            <person name="Tomlinson C."/>
            <person name="Mitreva M."/>
            <person name="Hou S."/>
            <person name="Chen J."/>
            <person name="Wollam A."/>
            <person name="Pepin K.H."/>
            <person name="Johnson M."/>
            <person name="Bhonagiri V."/>
            <person name="Zhang X."/>
            <person name="Suruliraj S."/>
            <person name="Warren W."/>
            <person name="Chinwalla A."/>
            <person name="Mardis E.R."/>
            <person name="Wilson R.K."/>
        </authorList>
    </citation>
    <scope>NUCLEOTIDE SEQUENCE [LARGE SCALE GENOMIC DNA]</scope>
    <source>
        <strain evidence="2 3">YIT 11816</strain>
    </source>
</reference>
<comment type="caution">
    <text evidence="2">The sequence shown here is derived from an EMBL/GenBank/DDBJ whole genome shotgun (WGS) entry which is preliminary data.</text>
</comment>
<sequence>MARKDTAAQDALLILAILKRIPRSSWITSTEIGQALAESGREVPTRRLQRILRELTDEPEFGMEINTESKPYAYRRGVPDPTLASVTLSPQVSLLVRMAQEYLKHQLPAPLVKSLDYLFEEAQETLNESARSSRAAQWLRKVAFVPESVPMLPPVIKSRIFDAVSEALYRESKLEIDYVNFNEEAKHGIISPLGLVQQGCRVYLVARFDGYDNVRHLALHRLQKARVLDFAAERPKGFSLEEYVASKHFNYSNGGKVRLILEFESGVFAKNLQETPLHRRQTLVRLPDGFWRLEAEVDDTNVLDGWIASWHRANIRLSEKQPVADPQ</sequence>
<evidence type="ECO:0000313" key="2">
    <source>
        <dbReference type="EMBL" id="EHY31702.1"/>
    </source>
</evidence>
<organism evidence="2 3">
    <name type="scientific">Sutterella parvirubra YIT 11816</name>
    <dbReference type="NCBI Taxonomy" id="762967"/>
    <lineage>
        <taxon>Bacteria</taxon>
        <taxon>Pseudomonadati</taxon>
        <taxon>Pseudomonadota</taxon>
        <taxon>Betaproteobacteria</taxon>
        <taxon>Burkholderiales</taxon>
        <taxon>Sutterellaceae</taxon>
        <taxon>Sutterella</taxon>
    </lineage>
</organism>
<dbReference type="HOGENOM" id="CLU_041141_0_2_4"/>
<keyword evidence="3" id="KW-1185">Reference proteome</keyword>
<dbReference type="Pfam" id="PF13280">
    <property type="entry name" value="WYL"/>
    <property type="match status" value="1"/>
</dbReference>
<gene>
    <name evidence="2" type="ORF">HMPREF9440_00910</name>
</gene>
<dbReference type="PANTHER" id="PTHR34580:SF1">
    <property type="entry name" value="PROTEIN PAFC"/>
    <property type="match status" value="1"/>
</dbReference>
<accession>H3KDU9</accession>
<evidence type="ECO:0000313" key="3">
    <source>
        <dbReference type="Proteomes" id="UP000004956"/>
    </source>
</evidence>
<name>H3KDU9_9BURK</name>
<dbReference type="OrthoDB" id="8595817at2"/>